<dbReference type="AlphaFoldDB" id="A0A367KPS6"/>
<dbReference type="Proteomes" id="UP000253551">
    <property type="component" value="Unassembled WGS sequence"/>
</dbReference>
<dbReference type="InterPro" id="IPR052816">
    <property type="entry name" value="Peroxisomal_Membrane_PEX28-32"/>
</dbReference>
<keyword evidence="4" id="KW-0862">Zinc</keyword>
<dbReference type="CDD" id="cd20810">
    <property type="entry name" value="C1_VAV"/>
    <property type="match status" value="1"/>
</dbReference>
<name>A0A367KPS6_RHIST</name>
<dbReference type="PROSITE" id="PS50081">
    <property type="entry name" value="ZF_DAG_PE_2"/>
    <property type="match status" value="1"/>
</dbReference>
<gene>
    <name evidence="9" type="ORF">CU098_009204</name>
</gene>
<dbReference type="Pfam" id="PF00130">
    <property type="entry name" value="C1_1"/>
    <property type="match status" value="1"/>
</dbReference>
<reference evidence="9 10" key="1">
    <citation type="journal article" date="2018" name="G3 (Bethesda)">
        <title>Phylogenetic and Phylogenomic Definition of Rhizopus Species.</title>
        <authorList>
            <person name="Gryganskyi A.P."/>
            <person name="Golan J."/>
            <person name="Dolatabadi S."/>
            <person name="Mondo S."/>
            <person name="Robb S."/>
            <person name="Idnurm A."/>
            <person name="Muszewska A."/>
            <person name="Steczkiewicz K."/>
            <person name="Masonjones S."/>
            <person name="Liao H.L."/>
            <person name="Gajdeczka M.T."/>
            <person name="Anike F."/>
            <person name="Vuek A."/>
            <person name="Anishchenko I.M."/>
            <person name="Voigt K."/>
            <person name="de Hoog G.S."/>
            <person name="Smith M.E."/>
            <person name="Heitman J."/>
            <person name="Vilgalys R."/>
            <person name="Stajich J.E."/>
        </authorList>
    </citation>
    <scope>NUCLEOTIDE SEQUENCE [LARGE SCALE GENOMIC DNA]</scope>
    <source>
        <strain evidence="9 10">LSU 92-RS-03</strain>
    </source>
</reference>
<dbReference type="SMART" id="SM00109">
    <property type="entry name" value="C1"/>
    <property type="match status" value="1"/>
</dbReference>
<evidence type="ECO:0000259" key="8">
    <source>
        <dbReference type="PROSITE" id="PS50081"/>
    </source>
</evidence>
<protein>
    <recommendedName>
        <fullName evidence="8">Phorbol-ester/DAG-type domain-containing protein</fullName>
    </recommendedName>
</protein>
<dbReference type="PROSITE" id="PS00479">
    <property type="entry name" value="ZF_DAG_PE_1"/>
    <property type="match status" value="1"/>
</dbReference>
<keyword evidence="5 7" id="KW-1133">Transmembrane helix</keyword>
<dbReference type="OrthoDB" id="74314at2759"/>
<dbReference type="Gene3D" id="3.30.60.20">
    <property type="match status" value="1"/>
</dbReference>
<feature type="transmembrane region" description="Helical" evidence="7">
    <location>
        <begin position="164"/>
        <end position="190"/>
    </location>
</feature>
<dbReference type="InterPro" id="IPR046349">
    <property type="entry name" value="C1-like_sf"/>
</dbReference>
<feature type="domain" description="Phorbol-ester/DAG-type" evidence="8">
    <location>
        <begin position="3"/>
        <end position="52"/>
    </location>
</feature>
<dbReference type="PANTHER" id="PTHR28304:SF2">
    <property type="entry name" value="PEROXISOMAL MEMBRANE PROTEIN PEX29"/>
    <property type="match status" value="1"/>
</dbReference>
<proteinExistence type="predicted"/>
<organism evidence="9 10">
    <name type="scientific">Rhizopus stolonifer</name>
    <name type="common">Rhizopus nigricans</name>
    <dbReference type="NCBI Taxonomy" id="4846"/>
    <lineage>
        <taxon>Eukaryota</taxon>
        <taxon>Fungi</taxon>
        <taxon>Fungi incertae sedis</taxon>
        <taxon>Mucoromycota</taxon>
        <taxon>Mucoromycotina</taxon>
        <taxon>Mucoromycetes</taxon>
        <taxon>Mucorales</taxon>
        <taxon>Mucorineae</taxon>
        <taxon>Rhizopodaceae</taxon>
        <taxon>Rhizopus</taxon>
    </lineage>
</organism>
<evidence type="ECO:0000256" key="7">
    <source>
        <dbReference type="SAM" id="Phobius"/>
    </source>
</evidence>
<dbReference type="InterPro" id="IPR006614">
    <property type="entry name" value="Peroxin/Ferlin"/>
</dbReference>
<evidence type="ECO:0000256" key="3">
    <source>
        <dbReference type="ARBA" id="ARBA00022723"/>
    </source>
</evidence>
<dbReference type="GO" id="GO:0005778">
    <property type="term" value="C:peroxisomal membrane"/>
    <property type="evidence" value="ECO:0007669"/>
    <property type="project" value="TreeGrafter"/>
</dbReference>
<evidence type="ECO:0000256" key="4">
    <source>
        <dbReference type="ARBA" id="ARBA00022833"/>
    </source>
</evidence>
<keyword evidence="6 7" id="KW-0472">Membrane</keyword>
<evidence type="ECO:0000313" key="9">
    <source>
        <dbReference type="EMBL" id="RCI04198.1"/>
    </source>
</evidence>
<dbReference type="EMBL" id="PJQM01000757">
    <property type="protein sequence ID" value="RCI04198.1"/>
    <property type="molecule type" value="Genomic_DNA"/>
</dbReference>
<dbReference type="SUPFAM" id="SSF57889">
    <property type="entry name" value="Cysteine-rich domain"/>
    <property type="match status" value="1"/>
</dbReference>
<accession>A0A367KPS6</accession>
<dbReference type="STRING" id="4846.A0A367KPS6"/>
<feature type="transmembrane region" description="Helical" evidence="7">
    <location>
        <begin position="264"/>
        <end position="293"/>
    </location>
</feature>
<sequence>MSPHSFEVTTFSKPTYCDACHGLLWGLVKQGSCCIDCGIISHKQCQNKFSTCEQPQQLNANKETLDSPATKSLRSLQERDSLSKLKNIAGSEEFQNILVSAAINASDSTQPTNEYLANLPPLNPQNTAKNFSRFVSRCGPMFTFRDNVLLLLSWDKPTDTLAALFIYCLLCLYPKLLLLLPHLLFINILITGYNKRYQPPEQATQRHAFFPAFDESSPEYLRNMQNLQNMMGEMSDLYDLVASNAHHVDWSSEGKTMRLFQATLISLLVLLFILWVIPLNILILIAGVSIFLLNTRFTKYVLKELMPQLIHVGQSQLEGVLQWYLQLEKKLNDQTNIQELSLYENQRWWSGSGYVPHMFPDERGLWTNFSGTVEYGPKEEFSAPKGYHWVEDNWRLDEMGPWVDEKLDLEVIVTLDNGGWVYTDNSWENPQVDRNTQPEYYVTRRRRWVRQCERNSKKE</sequence>
<evidence type="ECO:0000256" key="1">
    <source>
        <dbReference type="ARBA" id="ARBA00004141"/>
    </source>
</evidence>
<dbReference type="SMART" id="SM00693">
    <property type="entry name" value="DysFN"/>
    <property type="match status" value="1"/>
</dbReference>
<dbReference type="Pfam" id="PF06398">
    <property type="entry name" value="Pex24p"/>
    <property type="match status" value="1"/>
</dbReference>
<dbReference type="InterPro" id="IPR002219">
    <property type="entry name" value="PKC_DAG/PE"/>
</dbReference>
<dbReference type="InterPro" id="IPR010482">
    <property type="entry name" value="TECPR1-like_DysF"/>
</dbReference>
<evidence type="ECO:0000256" key="6">
    <source>
        <dbReference type="ARBA" id="ARBA00023136"/>
    </source>
</evidence>
<dbReference type="SMART" id="SM00694">
    <property type="entry name" value="DysFC"/>
    <property type="match status" value="1"/>
</dbReference>
<keyword evidence="10" id="KW-1185">Reference proteome</keyword>
<comment type="subcellular location">
    <subcellularLocation>
        <location evidence="1">Membrane</location>
        <topology evidence="1">Multi-pass membrane protein</topology>
    </subcellularLocation>
</comment>
<dbReference type="PANTHER" id="PTHR28304">
    <property type="entry name" value="PEROXISOMAL MEMBRANE PROTEIN PEX29"/>
    <property type="match status" value="1"/>
</dbReference>
<evidence type="ECO:0000256" key="2">
    <source>
        <dbReference type="ARBA" id="ARBA00022692"/>
    </source>
</evidence>
<keyword evidence="2 7" id="KW-0812">Transmembrane</keyword>
<evidence type="ECO:0000256" key="5">
    <source>
        <dbReference type="ARBA" id="ARBA00022989"/>
    </source>
</evidence>
<dbReference type="GO" id="GO:0046872">
    <property type="term" value="F:metal ion binding"/>
    <property type="evidence" value="ECO:0007669"/>
    <property type="project" value="UniProtKB-KW"/>
</dbReference>
<keyword evidence="3" id="KW-0479">Metal-binding</keyword>
<evidence type="ECO:0000313" key="10">
    <source>
        <dbReference type="Proteomes" id="UP000253551"/>
    </source>
</evidence>
<dbReference type="GO" id="GO:0007031">
    <property type="term" value="P:peroxisome organization"/>
    <property type="evidence" value="ECO:0007669"/>
    <property type="project" value="UniProtKB-ARBA"/>
</dbReference>
<comment type="caution">
    <text evidence="9">The sequence shown here is derived from an EMBL/GenBank/DDBJ whole genome shotgun (WGS) entry which is preliminary data.</text>
</comment>